<name>A0AC35TNY2_9BILA</name>
<proteinExistence type="predicted"/>
<protein>
    <submittedName>
        <fullName evidence="2">Secreted protein</fullName>
    </submittedName>
</protein>
<sequence>MTSVHFIIVGLYLAVSTTYSFPFALTPAISDDVLDAILSYFPKDVGVFLATLTPQEMAIVSQIAGEKPLSSTDDDWSEFMLIVRDQSESLYSKIIREKRKQNEKRMKLSFKGRDFIKLFEAKQNSAFLPHAIELKPLTARMAALDLYLKYIALSELDKQDYSTPRERNQKLSLSSQEPGTPLTDARSPDLNNLDVYKAQLIIVSALQGIEYNDETSHEFSTALSKAEMSVKKMMYKFFTAKNGACASTMENNACKAFHCNPADLSSVELNKENIRNLKRLWMFLKDEILPNIVLLLYPLGYTFGDFNEREVLFTFFRDKVCLRIFKNNKRKISSLHTIMHTLLCEAEDYSESAKEFRRLASIVLDGGEDYTLSSCSTNTLPSTSSGLYDFDMEDTAYRRISCSSVLTSEFDENDDVFVDEQYFHLENIEFEAISGEVNV</sequence>
<dbReference type="WBParaSite" id="RSKR_0000265800.1">
    <property type="protein sequence ID" value="RSKR_0000265800.1"/>
    <property type="gene ID" value="RSKR_0000265800"/>
</dbReference>
<dbReference type="Proteomes" id="UP000095286">
    <property type="component" value="Unplaced"/>
</dbReference>
<evidence type="ECO:0000313" key="2">
    <source>
        <dbReference type="WBParaSite" id="RSKR_0000265800.1"/>
    </source>
</evidence>
<reference evidence="2" key="1">
    <citation type="submission" date="2016-11" db="UniProtKB">
        <authorList>
            <consortium name="WormBaseParasite"/>
        </authorList>
    </citation>
    <scope>IDENTIFICATION</scope>
    <source>
        <strain evidence="2">KR3021</strain>
    </source>
</reference>
<accession>A0AC35TNY2</accession>
<organism evidence="1 2">
    <name type="scientific">Rhabditophanes sp. KR3021</name>
    <dbReference type="NCBI Taxonomy" id="114890"/>
    <lineage>
        <taxon>Eukaryota</taxon>
        <taxon>Metazoa</taxon>
        <taxon>Ecdysozoa</taxon>
        <taxon>Nematoda</taxon>
        <taxon>Chromadorea</taxon>
        <taxon>Rhabditida</taxon>
        <taxon>Tylenchina</taxon>
        <taxon>Panagrolaimomorpha</taxon>
        <taxon>Strongyloidoidea</taxon>
        <taxon>Alloionematidae</taxon>
        <taxon>Rhabditophanes</taxon>
    </lineage>
</organism>
<evidence type="ECO:0000313" key="1">
    <source>
        <dbReference type="Proteomes" id="UP000095286"/>
    </source>
</evidence>